<dbReference type="PANTHER" id="PTHR16222:SF24">
    <property type="entry name" value="ADP-RIBOSYLHYDROLASE ARH3"/>
    <property type="match status" value="1"/>
</dbReference>
<comment type="caution">
    <text evidence="3">The sequence shown here is derived from an EMBL/GenBank/DDBJ whole genome shotgun (WGS) entry which is preliminary data.</text>
</comment>
<dbReference type="Proteomes" id="UP000634672">
    <property type="component" value="Unassembled WGS sequence"/>
</dbReference>
<dbReference type="InterPro" id="IPR005502">
    <property type="entry name" value="Ribosyl_crysJ1"/>
</dbReference>
<accession>A0ABR7H1M3</accession>
<dbReference type="InterPro" id="IPR050792">
    <property type="entry name" value="ADP-ribosylglycohydrolase"/>
</dbReference>
<sequence length="318" mass="35272">MKKLYDGMIGLAIGDALGVPVEFKTRQEIAENPVREMREYGTHHQARGVWSDDTSLTLALVDSIVKCSGIDYNDIMERFSAWLLYGDYTATGEVFDVGNATSRAIMNYGHGTAPLQCGMVSEYENGNGSLMRILPMAFYLYLHDQWPVKDQIRLIHEVSSLTHRHMRSLVGCGIYVLTAKEFIREKGTLMDSVERGVDAAFSCYDAAGNPETAAYERLRNINGFSALPDHEIKSSGYVVHTLEAAIWCLLNTDSYKDCVLKAVNLGDDTDTVGAVAGGLAGIYYGSENIPAKWLNAVVKRQYIESLCEGFRLTPLLKR</sequence>
<name>A0ABR7H1M3_9FIRM</name>
<dbReference type="Pfam" id="PF03747">
    <property type="entry name" value="ADP_ribosyl_GH"/>
    <property type="match status" value="1"/>
</dbReference>
<dbReference type="EMBL" id="JACOPB010000001">
    <property type="protein sequence ID" value="MBC5707104.1"/>
    <property type="molecule type" value="Genomic_DNA"/>
</dbReference>
<keyword evidence="2" id="KW-0378">Hydrolase</keyword>
<dbReference type="InterPro" id="IPR036705">
    <property type="entry name" value="Ribosyl_crysJ1_sf"/>
</dbReference>
<comment type="similarity">
    <text evidence="1">Belongs to the ADP-ribosylglycohydrolase family.</text>
</comment>
<organism evidence="3 4">
    <name type="scientific">Hungatella hominis</name>
    <dbReference type="NCBI Taxonomy" id="2763050"/>
    <lineage>
        <taxon>Bacteria</taxon>
        <taxon>Bacillati</taxon>
        <taxon>Bacillota</taxon>
        <taxon>Clostridia</taxon>
        <taxon>Lachnospirales</taxon>
        <taxon>Lachnospiraceae</taxon>
        <taxon>Hungatella</taxon>
    </lineage>
</organism>
<evidence type="ECO:0000313" key="4">
    <source>
        <dbReference type="Proteomes" id="UP000634672"/>
    </source>
</evidence>
<dbReference type="RefSeq" id="WP_187019452.1">
    <property type="nucleotide sequence ID" value="NZ_JACOPB010000001.1"/>
</dbReference>
<dbReference type="Gene3D" id="1.10.4080.10">
    <property type="entry name" value="ADP-ribosylation/Crystallin J1"/>
    <property type="match status" value="1"/>
</dbReference>
<proteinExistence type="inferred from homology"/>
<protein>
    <submittedName>
        <fullName evidence="3">ADP-ribosylglycohydrolase family protein</fullName>
    </submittedName>
</protein>
<gene>
    <name evidence="3" type="ORF">H8S75_03960</name>
</gene>
<evidence type="ECO:0000313" key="3">
    <source>
        <dbReference type="EMBL" id="MBC5707104.1"/>
    </source>
</evidence>
<dbReference type="PANTHER" id="PTHR16222">
    <property type="entry name" value="ADP-RIBOSYLGLYCOHYDROLASE"/>
    <property type="match status" value="1"/>
</dbReference>
<dbReference type="SUPFAM" id="SSF101478">
    <property type="entry name" value="ADP-ribosylglycohydrolase"/>
    <property type="match status" value="1"/>
</dbReference>
<reference evidence="3 4" key="1">
    <citation type="submission" date="2020-08" db="EMBL/GenBank/DDBJ databases">
        <title>Genome public.</title>
        <authorList>
            <person name="Liu C."/>
            <person name="Sun Q."/>
        </authorList>
    </citation>
    <scope>NUCLEOTIDE SEQUENCE [LARGE SCALE GENOMIC DNA]</scope>
    <source>
        <strain evidence="3 4">NSJ-66</strain>
    </source>
</reference>
<keyword evidence="4" id="KW-1185">Reference proteome</keyword>
<evidence type="ECO:0000256" key="2">
    <source>
        <dbReference type="ARBA" id="ARBA00022801"/>
    </source>
</evidence>
<evidence type="ECO:0000256" key="1">
    <source>
        <dbReference type="ARBA" id="ARBA00010702"/>
    </source>
</evidence>